<organism evidence="1">
    <name type="scientific">marine sediment metagenome</name>
    <dbReference type="NCBI Taxonomy" id="412755"/>
    <lineage>
        <taxon>unclassified sequences</taxon>
        <taxon>metagenomes</taxon>
        <taxon>ecological metagenomes</taxon>
    </lineage>
</organism>
<protein>
    <submittedName>
        <fullName evidence="1">Uncharacterized protein</fullName>
    </submittedName>
</protein>
<dbReference type="AlphaFoldDB" id="A0A0F9AH79"/>
<dbReference type="EMBL" id="LAZR01042688">
    <property type="protein sequence ID" value="KKL08929.1"/>
    <property type="molecule type" value="Genomic_DNA"/>
</dbReference>
<evidence type="ECO:0000313" key="1">
    <source>
        <dbReference type="EMBL" id="KKL08929.1"/>
    </source>
</evidence>
<gene>
    <name evidence="1" type="ORF">LCGC14_2570960</name>
</gene>
<reference evidence="1" key="1">
    <citation type="journal article" date="2015" name="Nature">
        <title>Complex archaea that bridge the gap between prokaryotes and eukaryotes.</title>
        <authorList>
            <person name="Spang A."/>
            <person name="Saw J.H."/>
            <person name="Jorgensen S.L."/>
            <person name="Zaremba-Niedzwiedzka K."/>
            <person name="Martijn J."/>
            <person name="Lind A.E."/>
            <person name="van Eijk R."/>
            <person name="Schleper C."/>
            <person name="Guy L."/>
            <person name="Ettema T.J."/>
        </authorList>
    </citation>
    <scope>NUCLEOTIDE SEQUENCE</scope>
</reference>
<name>A0A0F9AH79_9ZZZZ</name>
<accession>A0A0F9AH79</accession>
<proteinExistence type="predicted"/>
<sequence>MEIIIKELRLPVPCEITIKATEDGEVVLINKLAGADETYLEVDPKQWVEEG</sequence>
<comment type="caution">
    <text evidence="1">The sequence shown here is derived from an EMBL/GenBank/DDBJ whole genome shotgun (WGS) entry which is preliminary data.</text>
</comment>